<comment type="caution">
    <text evidence="2">The sequence shown here is derived from an EMBL/GenBank/DDBJ whole genome shotgun (WGS) entry which is preliminary data.</text>
</comment>
<dbReference type="SUPFAM" id="SSF54593">
    <property type="entry name" value="Glyoxalase/Bleomycin resistance protein/Dihydroxybiphenyl dioxygenase"/>
    <property type="match status" value="1"/>
</dbReference>
<dbReference type="Pfam" id="PF00903">
    <property type="entry name" value="Glyoxalase"/>
    <property type="match status" value="1"/>
</dbReference>
<feature type="domain" description="VOC" evidence="1">
    <location>
        <begin position="1"/>
        <end position="111"/>
    </location>
</feature>
<organism evidence="2 3">
    <name type="scientific">Nocardiopsis kunsanensis</name>
    <dbReference type="NCBI Taxonomy" id="141693"/>
    <lineage>
        <taxon>Bacteria</taxon>
        <taxon>Bacillati</taxon>
        <taxon>Actinomycetota</taxon>
        <taxon>Actinomycetes</taxon>
        <taxon>Streptosporangiales</taxon>
        <taxon>Nocardiopsidaceae</taxon>
        <taxon>Nocardiopsis</taxon>
    </lineage>
</organism>
<sequence length="135" mass="14746">MARAADFYEAVGFERRHDLGTIVFLPTTGPALALYNWDDLAADTGLPADGTGFRGVTMAVNLDSPGEVDAMLARWTQAGARVVREPVEKGWGGYSGYAADPDGHLWEFAHNPSTAHMRITPGGRFELSRPRRQRS</sequence>
<proteinExistence type="predicted"/>
<dbReference type="PANTHER" id="PTHR36503:SF1">
    <property type="entry name" value="BLR2520 PROTEIN"/>
    <property type="match status" value="1"/>
</dbReference>
<dbReference type="Gene3D" id="3.10.180.10">
    <property type="entry name" value="2,3-Dihydroxybiphenyl 1,2-Dioxygenase, domain 1"/>
    <property type="match status" value="1"/>
</dbReference>
<name>A0A918XLA5_9ACTN</name>
<evidence type="ECO:0000313" key="2">
    <source>
        <dbReference type="EMBL" id="GHD36091.1"/>
    </source>
</evidence>
<reference evidence="2 3" key="1">
    <citation type="journal article" date="2014" name="Int. J. Syst. Evol. Microbiol.">
        <title>Complete genome sequence of Corynebacterium casei LMG S-19264T (=DSM 44701T), isolated from a smear-ripened cheese.</title>
        <authorList>
            <consortium name="US DOE Joint Genome Institute (JGI-PGF)"/>
            <person name="Walter F."/>
            <person name="Albersmeier A."/>
            <person name="Kalinowski J."/>
            <person name="Ruckert C."/>
        </authorList>
    </citation>
    <scope>NUCLEOTIDE SEQUENCE [LARGE SCALE GENOMIC DNA]</scope>
    <source>
        <strain evidence="2 3">KCTC 19473</strain>
    </source>
</reference>
<dbReference type="InterPro" id="IPR029068">
    <property type="entry name" value="Glyas_Bleomycin-R_OHBP_Dase"/>
</dbReference>
<keyword evidence="3" id="KW-1185">Reference proteome</keyword>
<dbReference type="PANTHER" id="PTHR36503">
    <property type="entry name" value="BLR2520 PROTEIN"/>
    <property type="match status" value="1"/>
</dbReference>
<gene>
    <name evidence="2" type="ORF">GCM10007147_43190</name>
</gene>
<dbReference type="EMBL" id="BMXL01000037">
    <property type="protein sequence ID" value="GHD36091.1"/>
    <property type="molecule type" value="Genomic_DNA"/>
</dbReference>
<accession>A0A918XLA5</accession>
<evidence type="ECO:0000259" key="1">
    <source>
        <dbReference type="PROSITE" id="PS51819"/>
    </source>
</evidence>
<dbReference type="InterPro" id="IPR004360">
    <property type="entry name" value="Glyas_Fos-R_dOase_dom"/>
</dbReference>
<evidence type="ECO:0000313" key="3">
    <source>
        <dbReference type="Proteomes" id="UP000654947"/>
    </source>
</evidence>
<dbReference type="AlphaFoldDB" id="A0A918XLA5"/>
<dbReference type="InterPro" id="IPR037523">
    <property type="entry name" value="VOC_core"/>
</dbReference>
<dbReference type="PROSITE" id="PS51819">
    <property type="entry name" value="VOC"/>
    <property type="match status" value="1"/>
</dbReference>
<dbReference type="Proteomes" id="UP000654947">
    <property type="component" value="Unassembled WGS sequence"/>
</dbReference>
<protein>
    <submittedName>
        <fullName evidence="2">Glyoxalase</fullName>
    </submittedName>
</protein>